<comment type="caution">
    <text evidence="7">The sequence shown here is derived from an EMBL/GenBank/DDBJ whole genome shotgun (WGS) entry which is preliminary data.</text>
</comment>
<dbReference type="InterPro" id="IPR005049">
    <property type="entry name" value="STL-like"/>
</dbReference>
<keyword evidence="6" id="KW-0732">Signal</keyword>
<evidence type="ECO:0000256" key="2">
    <source>
        <dbReference type="ARBA" id="ARBA00007647"/>
    </source>
</evidence>
<keyword evidence="3" id="KW-0328">Glycosyltransferase</keyword>
<comment type="similarity">
    <text evidence="2">Belongs to the glycosyltransferase 92 family.</text>
</comment>
<gene>
    <name evidence="7" type="ORF">CAMP_LOCUS16140</name>
</gene>
<evidence type="ECO:0008006" key="9">
    <source>
        <dbReference type="Google" id="ProtNLM"/>
    </source>
</evidence>
<sequence>MWNRLIPPILVILVIFLFLRYSYDSGESVPTYIVKSLNLSPISAPRQYFDFYEAERDREFRGKQLPIPKSAYLLSAFEFPNEISIVHINRDITGATLWCRYFDENSTEVSAPQKSFTFPVYLVNCPKVEGTRKVSLSVFENSTDFDFPIPLVPRGMKHYVDDKYEFSMCMSPIYGKEPKWLLISELIEHYKLQGVSHFYFYVYQIDQYSRAMLEDYQRTGEITVVDLLEKYDRELLHWQIVAFRDCQLRAKFESRWLLFSDLDERIIMTGYPGTILNYLRDLENPDSIGAVVFRQRWILKTETMPEKYINDSHLLTWLPTLRWHNTSSVGPPGHTVKTIADPKKVYEAWTHYPVKYYPGQHRSIDVKPEEGIVRHYRDQQMWNWGKTWLKDVLKFGPLSLTNYSEIYQGKLVLSRLIPLTFLLVLTPLYLRYSYDTEKIYVMNSLKLEPRLAPKDYFAFYQAERDRRFGEEELPIPDSAYLQSAFEFPNEISIVHTNQNITGATLWCRYFSENSTEISAPQKSFTFPSYMVNCPKVAGTRKVSLSVFENSTDFDIPIPLVPRGMEDYVDDKYEFSMCMSPIYGKEPKWLLISELIEHYKLQGVSHFYFYVHLIDQYSRAILEEYEKTGEITVVNILEKYDRRVKHFQIVAFRDCQLRAKYESRWLLFSDLDERVIITGHQGTILNYLRDLENPDSIGAVIFRQRWILKTETMPEKYMNDSHLLSWLPTLRWHNTSSFGPPGHTVKTIADPKKVYEAWTHRPKLYYPGEHRVHNVTPEEGYVRHYRDQQMWNWGSRWLKNVAKFGPFSQTNDEENTYNLMMKNYSFNRDVGAKNENVAVIKPGNKWIVVTSVSLPTDDVRRLASFDDWNLVVVADTKTPTNWHLENTHFLSIDYQKSLDFRITSQPPFKSYTRKNIGYLYAISNGAEWIYDTDDDNKPYALGLNQFDYEQEISGLRYIIDFQSSMLDKLFNPYRFFGMERMWPRGFPLEYVKEHTNGKDRQILCSKMQTSAVQQGLVHHDPDVDAIYRLLNANSKTGLDVGFNKFAPSITLDVGTYAPWNSQNTLFHKSAFHILMLPTTVSFRTTDIWRSFFAQKILHLSGLTVSFTPVNAVQFRNSHDFLKDFKDEEQVYKDSGKILRFLDSWNCSYVEIENCMRELAEDFVENGFWGEDDRELIDFYIEDLKGINWTFPMFLDKISIYNANEKEFNANCRRAQFEFDLSYQNSLAKASQKLQNFGELADWCEESNYTKFTNSYPTPQELQENHENNYVLEKHLKNVLIIVNNYPWRFGIGYLQKLYQPYFATVVFCGTYYPEEYPKTNQGFPETQEPFNFIHLNPNEIQKGFLGYHCLTLLHEVGLQNVEGYIFMADDTHFNIWQRIDFGRVFHLTGMAWMNSTEWWTHKVYGTPAAQRILAEISNTTDLKKLETWKKFETGLKTYGFISSNQTAADDLLNGKGRSISDFFYIPKSEISYYSQIMRIFFENKLFLELAVNRFLRSVMHQTSRHRGLSYLWADRKNWSEKYSVEMVAMHPIKLSKFKNPNEDRKKYCSIILQPWHQILLEDSKNFTVKLDDEPDYMNG</sequence>
<dbReference type="GO" id="GO:0016757">
    <property type="term" value="F:glycosyltransferase activity"/>
    <property type="evidence" value="ECO:0007669"/>
    <property type="project" value="UniProtKB-KW"/>
</dbReference>
<evidence type="ECO:0000256" key="4">
    <source>
        <dbReference type="ARBA" id="ARBA00022679"/>
    </source>
</evidence>
<evidence type="ECO:0000256" key="1">
    <source>
        <dbReference type="ARBA" id="ARBA00004167"/>
    </source>
</evidence>
<dbReference type="InterPro" id="IPR008166">
    <property type="entry name" value="Glyco_transf_92"/>
</dbReference>
<comment type="subcellular location">
    <subcellularLocation>
        <location evidence="1">Membrane</location>
        <topology evidence="1">Single-pass membrane protein</topology>
    </subcellularLocation>
</comment>
<name>A0A9P1N712_9PELO</name>
<dbReference type="Proteomes" id="UP001152747">
    <property type="component" value="Unassembled WGS sequence"/>
</dbReference>
<dbReference type="OrthoDB" id="2526284at2759"/>
<proteinExistence type="inferred from homology"/>
<dbReference type="EMBL" id="CANHGI010000005">
    <property type="protein sequence ID" value="CAI5453503.1"/>
    <property type="molecule type" value="Genomic_DNA"/>
</dbReference>
<keyword evidence="5" id="KW-0472">Membrane</keyword>
<dbReference type="Pfam" id="PF03385">
    <property type="entry name" value="STELLO"/>
    <property type="match status" value="1"/>
</dbReference>
<keyword evidence="8" id="KW-1185">Reference proteome</keyword>
<feature type="chain" id="PRO_5040261742" description="Glycosyltransferase family 92 protein" evidence="6">
    <location>
        <begin position="29"/>
        <end position="1578"/>
    </location>
</feature>
<keyword evidence="4" id="KW-0808">Transferase</keyword>
<evidence type="ECO:0000256" key="6">
    <source>
        <dbReference type="SAM" id="SignalP"/>
    </source>
</evidence>
<evidence type="ECO:0000313" key="8">
    <source>
        <dbReference type="Proteomes" id="UP001152747"/>
    </source>
</evidence>
<organism evidence="7 8">
    <name type="scientific">Caenorhabditis angaria</name>
    <dbReference type="NCBI Taxonomy" id="860376"/>
    <lineage>
        <taxon>Eukaryota</taxon>
        <taxon>Metazoa</taxon>
        <taxon>Ecdysozoa</taxon>
        <taxon>Nematoda</taxon>
        <taxon>Chromadorea</taxon>
        <taxon>Rhabditida</taxon>
        <taxon>Rhabditina</taxon>
        <taxon>Rhabditomorpha</taxon>
        <taxon>Rhabditoidea</taxon>
        <taxon>Rhabditidae</taxon>
        <taxon>Peloderinae</taxon>
        <taxon>Caenorhabditis</taxon>
    </lineage>
</organism>
<dbReference type="PANTHER" id="PTHR31362:SF0">
    <property type="entry name" value="EXOSTOSIN DOMAIN-CONTAINING PROTEIN-RELATED"/>
    <property type="match status" value="1"/>
</dbReference>
<dbReference type="Pfam" id="PF01697">
    <property type="entry name" value="Glyco_transf_92"/>
    <property type="match status" value="2"/>
</dbReference>
<accession>A0A9P1N712</accession>
<dbReference type="GO" id="GO:0016020">
    <property type="term" value="C:membrane"/>
    <property type="evidence" value="ECO:0007669"/>
    <property type="project" value="UniProtKB-SubCell"/>
</dbReference>
<protein>
    <recommendedName>
        <fullName evidence="9">Glycosyltransferase family 92 protein</fullName>
    </recommendedName>
</protein>
<dbReference type="PANTHER" id="PTHR31362">
    <property type="entry name" value="GLYCOSYLTRANSFERASE STELLO1-RELATED"/>
    <property type="match status" value="1"/>
</dbReference>
<reference evidence="7" key="1">
    <citation type="submission" date="2022-11" db="EMBL/GenBank/DDBJ databases">
        <authorList>
            <person name="Kikuchi T."/>
        </authorList>
    </citation>
    <scope>NUCLEOTIDE SEQUENCE</scope>
    <source>
        <strain evidence="7">PS1010</strain>
    </source>
</reference>
<evidence type="ECO:0000256" key="5">
    <source>
        <dbReference type="ARBA" id="ARBA00023136"/>
    </source>
</evidence>
<evidence type="ECO:0000313" key="7">
    <source>
        <dbReference type="EMBL" id="CAI5453503.1"/>
    </source>
</evidence>
<feature type="signal peptide" evidence="6">
    <location>
        <begin position="1"/>
        <end position="28"/>
    </location>
</feature>
<evidence type="ECO:0000256" key="3">
    <source>
        <dbReference type="ARBA" id="ARBA00022676"/>
    </source>
</evidence>